<protein>
    <submittedName>
        <fullName evidence="4">EAL domain-containing protein</fullName>
    </submittedName>
</protein>
<dbReference type="SMART" id="SM00065">
    <property type="entry name" value="GAF"/>
    <property type="match status" value="2"/>
</dbReference>
<dbReference type="Gene3D" id="3.30.70.270">
    <property type="match status" value="1"/>
</dbReference>
<dbReference type="InterPro" id="IPR035919">
    <property type="entry name" value="EAL_sf"/>
</dbReference>
<sequence>MNAPLASMHPASIEAAHHRRREGVLAGIAERLARTLPPGACVRVDWRQAALGEGCDVAGGEPRDADALQLAWDGPESTALRIAASHPQPWPAGIADYWPASARQLLEQAVQQELAAARIDSLQRSELLRQALYEIADLAGSNLALPVMLRRVHSIVGELMYAENFYIVVYDDIRRTMRFLYFVDQIDPWVNDPDREIPVTREDNTLTMHLLRSGETMRGPSLELRTRLGIPRSEDSGPDSADWLGVPMSRDGRVAGALVVQNYRQADVYTEDDRILLAYVAQHVLTALERREARKRLEERVAERTTELRRANDELQSEIFERKRMQEIQRALFRIAELSMTSESLERFYAEVHDIVSELLYARNFYIAMLSEDGGMLEFPYSVDERDPNRKARRLAAGLTEYVLQTGKPLLADRERIAALEAEGKVRSHGAQAKCWLGVPLLRGDRAIGVIAMQSYSDDVLFGVSDQELLTFVALHVGSSLARKQAQDRLVLAHANLEQRVGERTRELAEANAELVEQIGERMRAERKLIHQAMHDALTGLPNRLQLLERLGRAIAAAGDEPQACFAVLFMDLDRFKLVNDSVGHAVGDELLVEAGRRIVGSVRGDDVVARLGGDEFAILAEGLDGPEMAEELGRRVLSALSAPVWVAGRELFPSASIGIALWHPRYRSGEEMLRDADAAMYRAKGDGRDRCAMFDEQMHREATRSLDMESDMRRAIQAEHFMPYYQPIVRIDTGEAVGHEALLRWRHEQRGLLAPGEFLDVGEDSGLIEQIDWQLYARVVEDIARHHALPGYVAINVSPRHFRAPDFAARLLALVEAAGVAPQRLRVEITEVALLDDAPRTLESLALLRRHGVLAQLDDFGTGFSALSYLHRFPIASLKIDRSFVAGLESEAANESVAVIRAIVALASSLGIELIAEGVETRHQRDRLIELGCTHAQGFLFSPPVPLPGG</sequence>
<dbReference type="Pfam" id="PF13185">
    <property type="entry name" value="GAF_2"/>
    <property type="match status" value="2"/>
</dbReference>
<dbReference type="InterPro" id="IPR029016">
    <property type="entry name" value="GAF-like_dom_sf"/>
</dbReference>
<evidence type="ECO:0000313" key="5">
    <source>
        <dbReference type="Proteomes" id="UP000515977"/>
    </source>
</evidence>
<evidence type="ECO:0000259" key="2">
    <source>
        <dbReference type="PROSITE" id="PS50883"/>
    </source>
</evidence>
<dbReference type="Gene3D" id="3.20.20.450">
    <property type="entry name" value="EAL domain"/>
    <property type="match status" value="1"/>
</dbReference>
<dbReference type="SMART" id="SM00267">
    <property type="entry name" value="GGDEF"/>
    <property type="match status" value="1"/>
</dbReference>
<dbReference type="PROSITE" id="PS50887">
    <property type="entry name" value="GGDEF"/>
    <property type="match status" value="1"/>
</dbReference>
<dbReference type="CDD" id="cd01949">
    <property type="entry name" value="GGDEF"/>
    <property type="match status" value="1"/>
</dbReference>
<proteinExistence type="predicted"/>
<dbReference type="InterPro" id="IPR000160">
    <property type="entry name" value="GGDEF_dom"/>
</dbReference>
<dbReference type="PROSITE" id="PS50883">
    <property type="entry name" value="EAL"/>
    <property type="match status" value="1"/>
</dbReference>
<name>A0A7G9QUR9_9GAMM</name>
<dbReference type="Proteomes" id="UP000515977">
    <property type="component" value="Chromosome"/>
</dbReference>
<dbReference type="PANTHER" id="PTHR44757">
    <property type="entry name" value="DIGUANYLATE CYCLASE DGCP"/>
    <property type="match status" value="1"/>
</dbReference>
<dbReference type="AlphaFoldDB" id="A0A7G9QUR9"/>
<dbReference type="EMBL" id="CP060711">
    <property type="protein sequence ID" value="QNN47094.1"/>
    <property type="molecule type" value="Genomic_DNA"/>
</dbReference>
<dbReference type="SMART" id="SM00052">
    <property type="entry name" value="EAL"/>
    <property type="match status" value="1"/>
</dbReference>
<dbReference type="PANTHER" id="PTHR44757:SF2">
    <property type="entry name" value="BIOFILM ARCHITECTURE MAINTENANCE PROTEIN MBAA"/>
    <property type="match status" value="1"/>
</dbReference>
<accession>A0A7G9QUR9</accession>
<dbReference type="Gene3D" id="3.30.450.40">
    <property type="match status" value="2"/>
</dbReference>
<dbReference type="CDD" id="cd01948">
    <property type="entry name" value="EAL"/>
    <property type="match status" value="1"/>
</dbReference>
<dbReference type="SUPFAM" id="SSF141868">
    <property type="entry name" value="EAL domain-like"/>
    <property type="match status" value="1"/>
</dbReference>
<dbReference type="InterPro" id="IPR003018">
    <property type="entry name" value="GAF"/>
</dbReference>
<dbReference type="SUPFAM" id="SSF55781">
    <property type="entry name" value="GAF domain-like"/>
    <property type="match status" value="2"/>
</dbReference>
<dbReference type="Pfam" id="PF00563">
    <property type="entry name" value="EAL"/>
    <property type="match status" value="1"/>
</dbReference>
<evidence type="ECO:0000259" key="3">
    <source>
        <dbReference type="PROSITE" id="PS50887"/>
    </source>
</evidence>
<reference evidence="4 5" key="1">
    <citation type="submission" date="2020-08" db="EMBL/GenBank/DDBJ databases">
        <title>Genome sequence of Thermomonas brevis KACC 16975T.</title>
        <authorList>
            <person name="Hyun D.-W."/>
            <person name="Bae J.-W."/>
        </authorList>
    </citation>
    <scope>NUCLEOTIDE SEQUENCE [LARGE SCALE GENOMIC DNA]</scope>
    <source>
        <strain evidence="4 5">KACC 16975</strain>
    </source>
</reference>
<dbReference type="KEGG" id="tbv:H9L17_02710"/>
<dbReference type="NCBIfam" id="TIGR00254">
    <property type="entry name" value="GGDEF"/>
    <property type="match status" value="1"/>
</dbReference>
<keyword evidence="1" id="KW-0175">Coiled coil</keyword>
<feature type="coiled-coil region" evidence="1">
    <location>
        <begin position="494"/>
        <end position="528"/>
    </location>
</feature>
<evidence type="ECO:0000313" key="4">
    <source>
        <dbReference type="EMBL" id="QNN47094.1"/>
    </source>
</evidence>
<dbReference type="InterPro" id="IPR001633">
    <property type="entry name" value="EAL_dom"/>
</dbReference>
<evidence type="ECO:0000256" key="1">
    <source>
        <dbReference type="SAM" id="Coils"/>
    </source>
</evidence>
<dbReference type="InterPro" id="IPR029787">
    <property type="entry name" value="Nucleotide_cyclase"/>
</dbReference>
<dbReference type="InterPro" id="IPR043128">
    <property type="entry name" value="Rev_trsase/Diguanyl_cyclase"/>
</dbReference>
<organism evidence="4 5">
    <name type="scientific">Thermomonas brevis</name>
    <dbReference type="NCBI Taxonomy" id="215691"/>
    <lineage>
        <taxon>Bacteria</taxon>
        <taxon>Pseudomonadati</taxon>
        <taxon>Pseudomonadota</taxon>
        <taxon>Gammaproteobacteria</taxon>
        <taxon>Lysobacterales</taxon>
        <taxon>Lysobacteraceae</taxon>
        <taxon>Thermomonas</taxon>
    </lineage>
</organism>
<dbReference type="InterPro" id="IPR052155">
    <property type="entry name" value="Biofilm_reg_signaling"/>
</dbReference>
<feature type="domain" description="GGDEF" evidence="3">
    <location>
        <begin position="564"/>
        <end position="697"/>
    </location>
</feature>
<dbReference type="SUPFAM" id="SSF55073">
    <property type="entry name" value="Nucleotide cyclase"/>
    <property type="match status" value="1"/>
</dbReference>
<gene>
    <name evidence="4" type="ORF">H9L17_02710</name>
</gene>
<dbReference type="Pfam" id="PF00990">
    <property type="entry name" value="GGDEF"/>
    <property type="match status" value="1"/>
</dbReference>
<keyword evidence="5" id="KW-1185">Reference proteome</keyword>
<feature type="domain" description="EAL" evidence="2">
    <location>
        <begin position="706"/>
        <end position="951"/>
    </location>
</feature>